<feature type="domain" description="Endoplasmic reticulum metallopeptidase 1/1-A TM" evidence="17">
    <location>
        <begin position="437"/>
        <end position="589"/>
    </location>
</feature>
<evidence type="ECO:0000256" key="3">
    <source>
        <dbReference type="ARBA" id="ARBA00010918"/>
    </source>
</evidence>
<dbReference type="eggNOG" id="KOG2194">
    <property type="taxonomic scope" value="Eukaryota"/>
</dbReference>
<dbReference type="GO" id="GO:0046872">
    <property type="term" value="F:metal ion binding"/>
    <property type="evidence" value="ECO:0007669"/>
    <property type="project" value="UniProtKB-KW"/>
</dbReference>
<evidence type="ECO:0000259" key="16">
    <source>
        <dbReference type="Pfam" id="PF04389"/>
    </source>
</evidence>
<accession>W4JRY2</accession>
<dbReference type="Proteomes" id="UP000030671">
    <property type="component" value="Unassembled WGS sequence"/>
</dbReference>
<keyword evidence="5 15" id="KW-0812">Transmembrane</keyword>
<evidence type="ECO:0000256" key="14">
    <source>
        <dbReference type="RuleBase" id="RU361240"/>
    </source>
</evidence>
<dbReference type="InterPro" id="IPR053974">
    <property type="entry name" value="ERMP1_1-A_TM"/>
</dbReference>
<evidence type="ECO:0000256" key="13">
    <source>
        <dbReference type="ARBA" id="ARBA00023180"/>
    </source>
</evidence>
<evidence type="ECO:0000256" key="10">
    <source>
        <dbReference type="ARBA" id="ARBA00022989"/>
    </source>
</evidence>
<dbReference type="SUPFAM" id="SSF53187">
    <property type="entry name" value="Zn-dependent exopeptidases"/>
    <property type="match status" value="1"/>
</dbReference>
<evidence type="ECO:0000313" key="19">
    <source>
        <dbReference type="Proteomes" id="UP000030671"/>
    </source>
</evidence>
<keyword evidence="6 14" id="KW-0479">Metal-binding</keyword>
<evidence type="ECO:0000256" key="12">
    <source>
        <dbReference type="ARBA" id="ARBA00023136"/>
    </source>
</evidence>
<dbReference type="AlphaFoldDB" id="W4JRY2"/>
<evidence type="ECO:0000256" key="8">
    <source>
        <dbReference type="ARBA" id="ARBA00022824"/>
    </source>
</evidence>
<keyword evidence="11" id="KW-0482">Metalloprotease</keyword>
<feature type="transmembrane region" description="Helical" evidence="15">
    <location>
        <begin position="611"/>
        <end position="628"/>
    </location>
</feature>
<dbReference type="GO" id="GO:0008235">
    <property type="term" value="F:metalloexopeptidase activity"/>
    <property type="evidence" value="ECO:0007669"/>
    <property type="project" value="InterPro"/>
</dbReference>
<evidence type="ECO:0000256" key="9">
    <source>
        <dbReference type="ARBA" id="ARBA00022833"/>
    </source>
</evidence>
<evidence type="ECO:0000256" key="15">
    <source>
        <dbReference type="SAM" id="Phobius"/>
    </source>
</evidence>
<evidence type="ECO:0000256" key="5">
    <source>
        <dbReference type="ARBA" id="ARBA00022692"/>
    </source>
</evidence>
<dbReference type="EMBL" id="KI925464">
    <property type="protein sequence ID" value="ETW76307.1"/>
    <property type="molecule type" value="Genomic_DNA"/>
</dbReference>
<evidence type="ECO:0000256" key="1">
    <source>
        <dbReference type="ARBA" id="ARBA00001947"/>
    </source>
</evidence>
<feature type="transmembrane region" description="Helical" evidence="15">
    <location>
        <begin position="421"/>
        <end position="441"/>
    </location>
</feature>
<dbReference type="HOGENOM" id="CLU_015120_0_0_1"/>
<dbReference type="OrthoDB" id="76293at2759"/>
<dbReference type="EC" id="3.4.-.-" evidence="14"/>
<keyword evidence="12 15" id="KW-0472">Membrane</keyword>
<dbReference type="GO" id="GO:0005789">
    <property type="term" value="C:endoplasmic reticulum membrane"/>
    <property type="evidence" value="ECO:0007669"/>
    <property type="project" value="UniProtKB-SubCell"/>
</dbReference>
<dbReference type="Gene3D" id="3.40.630.10">
    <property type="entry name" value="Zn peptidases"/>
    <property type="match status" value="1"/>
</dbReference>
<organism evidence="18 19">
    <name type="scientific">Heterobasidion irregulare (strain TC 32-1)</name>
    <dbReference type="NCBI Taxonomy" id="747525"/>
    <lineage>
        <taxon>Eukaryota</taxon>
        <taxon>Fungi</taxon>
        <taxon>Dikarya</taxon>
        <taxon>Basidiomycota</taxon>
        <taxon>Agaricomycotina</taxon>
        <taxon>Agaricomycetes</taxon>
        <taxon>Russulales</taxon>
        <taxon>Bondarzewiaceae</taxon>
        <taxon>Heterobasidion</taxon>
        <taxon>Heterobasidion annosum species complex</taxon>
    </lineage>
</organism>
<dbReference type="PANTHER" id="PTHR12147:SF22">
    <property type="entry name" value="ENDOPLASMIC RETICULUM METALLOPEPTIDASE 1"/>
    <property type="match status" value="1"/>
</dbReference>
<evidence type="ECO:0000313" key="18">
    <source>
        <dbReference type="EMBL" id="ETW76307.1"/>
    </source>
</evidence>
<dbReference type="InterPro" id="IPR007484">
    <property type="entry name" value="Peptidase_M28"/>
</dbReference>
<evidence type="ECO:0000256" key="2">
    <source>
        <dbReference type="ARBA" id="ARBA00004477"/>
    </source>
</evidence>
<name>W4JRY2_HETIT</name>
<dbReference type="CDD" id="cd03875">
    <property type="entry name" value="M28_Fxna_like"/>
    <property type="match status" value="1"/>
</dbReference>
<reference evidence="18 19" key="1">
    <citation type="journal article" date="2012" name="New Phytol.">
        <title>Insight into trade-off between wood decay and parasitism from the genome of a fungal forest pathogen.</title>
        <authorList>
            <person name="Olson A."/>
            <person name="Aerts A."/>
            <person name="Asiegbu F."/>
            <person name="Belbahri L."/>
            <person name="Bouzid O."/>
            <person name="Broberg A."/>
            <person name="Canback B."/>
            <person name="Coutinho P.M."/>
            <person name="Cullen D."/>
            <person name="Dalman K."/>
            <person name="Deflorio G."/>
            <person name="van Diepen L.T."/>
            <person name="Dunand C."/>
            <person name="Duplessis S."/>
            <person name="Durling M."/>
            <person name="Gonthier P."/>
            <person name="Grimwood J."/>
            <person name="Fossdal C.G."/>
            <person name="Hansson D."/>
            <person name="Henrissat B."/>
            <person name="Hietala A."/>
            <person name="Himmelstrand K."/>
            <person name="Hoffmeister D."/>
            <person name="Hogberg N."/>
            <person name="James T.Y."/>
            <person name="Karlsson M."/>
            <person name="Kohler A."/>
            <person name="Kues U."/>
            <person name="Lee Y.H."/>
            <person name="Lin Y.C."/>
            <person name="Lind M."/>
            <person name="Lindquist E."/>
            <person name="Lombard V."/>
            <person name="Lucas S."/>
            <person name="Lunden K."/>
            <person name="Morin E."/>
            <person name="Murat C."/>
            <person name="Park J."/>
            <person name="Raffaello T."/>
            <person name="Rouze P."/>
            <person name="Salamov A."/>
            <person name="Schmutz J."/>
            <person name="Solheim H."/>
            <person name="Stahlberg J."/>
            <person name="Velez H."/>
            <person name="de Vries R.P."/>
            <person name="Wiebenga A."/>
            <person name="Woodward S."/>
            <person name="Yakovlev I."/>
            <person name="Garbelotto M."/>
            <person name="Martin F."/>
            <person name="Grigoriev I.V."/>
            <person name="Stenlid J."/>
        </authorList>
    </citation>
    <scope>NUCLEOTIDE SEQUENCE [LARGE SCALE GENOMIC DNA]</scope>
    <source>
        <strain evidence="18 19">TC 32-1</strain>
    </source>
</reference>
<feature type="transmembrane region" description="Helical" evidence="15">
    <location>
        <begin position="453"/>
        <end position="477"/>
    </location>
</feature>
<keyword evidence="13" id="KW-0325">Glycoprotein</keyword>
<sequence>MSAPHLHRWGPVRSLLVLSPLLIVAPWFAIQRHYALPEPVTQLVDPVSHLPQLSEAQILSHIRHLSEDIGFRTVGTKEHALADQWLTDQAHAIKRECEEVVNRAREQPGAPARRLECEVWRQQGSGSHRFDMMGKRLYKTYVNLTNIIVRISNGTPEGKAHAVLVNAHLDSTLPSPGAADDALSVGVMLDCMRVLTHTPDWEPQHAIIFLFNNAEESLQDASHLFSTQHPIASTVRAFINLEAAGTVGPELLFQATSEQMIQAYSKAPRPFGTVVANEVFSSGVIMSDTDFRQFELYLNVTGLDMAVVGNSYMYHTRKDTVEHLQPGVAQHMADNVLAILEYLSSADSPLPSLDAGYTRPSTVFFSHLGFFFMYSYTTARALYALLFVSAYQFVMVTYRNPALGSGRKELVDSVRQNARGIGAWALAIGGALVGANALALVMERALGRGMSWYAVELSALALYGPAALAGALATQLIAAPRLHERTMLTALLVLQSLLAFAIQLVGIGSAVMFALSALPLLGALLLDAAFRRSTGPVSLWTYALGQTMPLLTGTQLICTVLDVFVPLAGRTGREAPAEHIIASLVAITGAYTLPLALPFAHRYGPRALRRAVLALVGLSAATAAVFAMREPFDALHQRRLFVLSLENVTTQERVLHVGAADGAPGFEALVRDIAEEFGAPGAVAVQEEMHDWNGDWDVLYPFSAFMSPYKVALPAEPGYVSPFAEGGREAFSVAAVNDRIDEAAGTRSLTLKIDHPGLIWTVVAFDAHVLRWTLDDAPPDERARHHIKEASFYGVDTWAVDLVVRIPPGEGDARARAALRVNFVGVQERTMWPGKRGAKAEGGPSMALFERLDGWVDAYTGGKVDTMLIGSVGGVVVV</sequence>
<comment type="similarity">
    <text evidence="3 14">Belongs to the peptidase M28 family.</text>
</comment>
<protein>
    <recommendedName>
        <fullName evidence="14">Peptide hydrolase</fullName>
        <ecNumber evidence="14">3.4.-.-</ecNumber>
    </recommendedName>
</protein>
<dbReference type="KEGG" id="hir:HETIRDRAFT_53130"/>
<keyword evidence="19" id="KW-1185">Reference proteome</keyword>
<keyword evidence="9 14" id="KW-0862">Zinc</keyword>
<evidence type="ECO:0000256" key="11">
    <source>
        <dbReference type="ARBA" id="ARBA00023049"/>
    </source>
</evidence>
<dbReference type="RefSeq" id="XP_009551167.1">
    <property type="nucleotide sequence ID" value="XM_009552872.1"/>
</dbReference>
<feature type="transmembrane region" description="Helical" evidence="15">
    <location>
        <begin position="497"/>
        <end position="526"/>
    </location>
</feature>
<gene>
    <name evidence="18" type="ORF">HETIRDRAFT_53130</name>
</gene>
<dbReference type="FunFam" id="3.40.630.10:FF:000008">
    <property type="entry name" value="Endoplasmic reticulum metallopeptidase 1"/>
    <property type="match status" value="1"/>
</dbReference>
<evidence type="ECO:0000256" key="6">
    <source>
        <dbReference type="ARBA" id="ARBA00022723"/>
    </source>
</evidence>
<keyword evidence="7 14" id="KW-0378">Hydrolase</keyword>
<dbReference type="FunCoup" id="W4JRY2">
    <property type="interactions" value="38"/>
</dbReference>
<keyword evidence="8" id="KW-0256">Endoplasmic reticulum</keyword>
<dbReference type="InterPro" id="IPR048024">
    <property type="entry name" value="Fxna-like_M28_dom"/>
</dbReference>
<proteinExistence type="inferred from homology"/>
<keyword evidence="4 14" id="KW-0645">Protease</keyword>
<dbReference type="GO" id="GO:0006508">
    <property type="term" value="P:proteolysis"/>
    <property type="evidence" value="ECO:0007669"/>
    <property type="project" value="UniProtKB-KW"/>
</dbReference>
<evidence type="ECO:0000256" key="7">
    <source>
        <dbReference type="ARBA" id="ARBA00022801"/>
    </source>
</evidence>
<dbReference type="PANTHER" id="PTHR12147">
    <property type="entry name" value="METALLOPEPTIDASE M28 FAMILY MEMBER"/>
    <property type="match status" value="1"/>
</dbReference>
<dbReference type="InterPro" id="IPR045175">
    <property type="entry name" value="M28_fam"/>
</dbReference>
<feature type="transmembrane region" description="Helical" evidence="15">
    <location>
        <begin position="580"/>
        <end position="599"/>
    </location>
</feature>
<evidence type="ECO:0000256" key="4">
    <source>
        <dbReference type="ARBA" id="ARBA00022670"/>
    </source>
</evidence>
<comment type="cofactor">
    <cofactor evidence="1">
        <name>Zn(2+)</name>
        <dbReference type="ChEBI" id="CHEBI:29105"/>
    </cofactor>
</comment>
<feature type="domain" description="Peptidase M28" evidence="16">
    <location>
        <begin position="146"/>
        <end position="339"/>
    </location>
</feature>
<keyword evidence="10 15" id="KW-1133">Transmembrane helix</keyword>
<comment type="subcellular location">
    <subcellularLocation>
        <location evidence="2">Endoplasmic reticulum membrane</location>
        <topology evidence="2">Multi-pass membrane protein</topology>
    </subcellularLocation>
</comment>
<evidence type="ECO:0000259" key="17">
    <source>
        <dbReference type="Pfam" id="PF22249"/>
    </source>
</evidence>
<dbReference type="GeneID" id="20678241"/>
<dbReference type="InParanoid" id="W4JRY2"/>
<dbReference type="Pfam" id="PF04389">
    <property type="entry name" value="Peptidase_M28"/>
    <property type="match status" value="1"/>
</dbReference>
<dbReference type="Pfam" id="PF22249">
    <property type="entry name" value="ERMP1-TM"/>
    <property type="match status" value="1"/>
</dbReference>